<evidence type="ECO:0000313" key="3">
    <source>
        <dbReference type="Proteomes" id="UP000307000"/>
    </source>
</evidence>
<dbReference type="Gene3D" id="1.10.10.10">
    <property type="entry name" value="Winged helix-like DNA-binding domain superfamily/Winged helix DNA-binding domain"/>
    <property type="match status" value="1"/>
</dbReference>
<dbReference type="InterPro" id="IPR036390">
    <property type="entry name" value="WH_DNA-bd_sf"/>
</dbReference>
<protein>
    <submittedName>
        <fullName evidence="2">MarR family transcriptional regulator</fullName>
    </submittedName>
</protein>
<name>A0A5B7WT56_9MICC</name>
<dbReference type="EMBL" id="CP034412">
    <property type="protein sequence ID" value="QCY47062.1"/>
    <property type="molecule type" value="Genomic_DNA"/>
</dbReference>
<organism evidence="2 3">
    <name type="scientific">Glutamicibacter creatinolyticus</name>
    <dbReference type="NCBI Taxonomy" id="162496"/>
    <lineage>
        <taxon>Bacteria</taxon>
        <taxon>Bacillati</taxon>
        <taxon>Actinomycetota</taxon>
        <taxon>Actinomycetes</taxon>
        <taxon>Micrococcales</taxon>
        <taxon>Micrococcaceae</taxon>
        <taxon>Glutamicibacter</taxon>
    </lineage>
</organism>
<reference evidence="2 3" key="1">
    <citation type="submission" date="2018-12" db="EMBL/GenBank/DDBJ databases">
        <title>Complete Genome Sequence of Glutamicibacter creatinolyticus strain LGCM259,isolated from an abscess of a 12-year-old mare in Italy.</title>
        <authorList>
            <person name="Santos R.G."/>
            <person name="Silva A.L."/>
            <person name="Seyffert N."/>
            <person name="Castro T.L.P."/>
            <person name="Attili A.R."/>
            <person name="Rifici C."/>
            <person name="Mazzullo G."/>
            <person name="Brenig B."/>
            <person name="Venanzi F."/>
            <person name="Azevedo V."/>
        </authorList>
    </citation>
    <scope>NUCLEOTIDE SEQUENCE [LARGE SCALE GENOMIC DNA]</scope>
    <source>
        <strain evidence="2 3">LGCM 259</strain>
    </source>
</reference>
<evidence type="ECO:0000259" key="1">
    <source>
        <dbReference type="Pfam" id="PF13601"/>
    </source>
</evidence>
<dbReference type="InterPro" id="IPR036388">
    <property type="entry name" value="WH-like_DNA-bd_sf"/>
</dbReference>
<proteinExistence type="predicted"/>
<accession>A0A5B7WT56</accession>
<dbReference type="InterPro" id="IPR027395">
    <property type="entry name" value="WH_DNA-bd_dom"/>
</dbReference>
<dbReference type="PANTHER" id="PTHR37318">
    <property type="entry name" value="BSL7504 PROTEIN"/>
    <property type="match status" value="1"/>
</dbReference>
<keyword evidence="3" id="KW-1185">Reference proteome</keyword>
<gene>
    <name evidence="2" type="ORF">GcLGCM259_1329</name>
</gene>
<evidence type="ECO:0000313" key="2">
    <source>
        <dbReference type="EMBL" id="QCY47062.1"/>
    </source>
</evidence>
<feature type="domain" description="Winged helix DNA-binding" evidence="1">
    <location>
        <begin position="18"/>
        <end position="94"/>
    </location>
</feature>
<sequence>MSELDPVIHAQARLRTMTVLNTLGVGDTIAFPRLQELLQMTSGNLATHLRKLEGSGYVSVEKVLEGRSPVTYIGLSQEGRSAFATYKRQLRKLLESTG</sequence>
<dbReference type="SUPFAM" id="SSF46785">
    <property type="entry name" value="Winged helix' DNA-binding domain"/>
    <property type="match status" value="1"/>
</dbReference>
<dbReference type="AlphaFoldDB" id="A0A5B7WT56"/>
<dbReference type="RefSeq" id="WP_138173824.1">
    <property type="nucleotide sequence ID" value="NZ_CP034412.1"/>
</dbReference>
<dbReference type="KEGG" id="gcr:GcLGCM259_1329"/>
<dbReference type="PANTHER" id="PTHR37318:SF1">
    <property type="entry name" value="BSL7504 PROTEIN"/>
    <property type="match status" value="1"/>
</dbReference>
<dbReference type="Proteomes" id="UP000307000">
    <property type="component" value="Chromosome"/>
</dbReference>
<dbReference type="Pfam" id="PF13601">
    <property type="entry name" value="HTH_34"/>
    <property type="match status" value="1"/>
</dbReference>